<organism evidence="1">
    <name type="scientific">Anopheles darlingi</name>
    <name type="common">Mosquito</name>
    <dbReference type="NCBI Taxonomy" id="43151"/>
    <lineage>
        <taxon>Eukaryota</taxon>
        <taxon>Metazoa</taxon>
        <taxon>Ecdysozoa</taxon>
        <taxon>Arthropoda</taxon>
        <taxon>Hexapoda</taxon>
        <taxon>Insecta</taxon>
        <taxon>Pterygota</taxon>
        <taxon>Neoptera</taxon>
        <taxon>Endopterygota</taxon>
        <taxon>Diptera</taxon>
        <taxon>Nematocera</taxon>
        <taxon>Culicoidea</taxon>
        <taxon>Culicidae</taxon>
        <taxon>Anophelinae</taxon>
        <taxon>Anopheles</taxon>
    </lineage>
</organism>
<reference evidence="1" key="1">
    <citation type="submission" date="2018-01" db="EMBL/GenBank/DDBJ databases">
        <title>An insight into the sialome of Amazonian anophelines.</title>
        <authorList>
            <person name="Ribeiro J.M."/>
            <person name="Scarpassa V."/>
            <person name="Calvo E."/>
        </authorList>
    </citation>
    <scope>NUCLEOTIDE SEQUENCE</scope>
</reference>
<accession>A0A2M4DHA7</accession>
<dbReference type="EMBL" id="GGFL01012766">
    <property type="protein sequence ID" value="MBW76944.1"/>
    <property type="molecule type" value="Transcribed_RNA"/>
</dbReference>
<dbReference type="AlphaFoldDB" id="A0A2M4DHA7"/>
<protein>
    <submittedName>
        <fullName evidence="1">Putative secreted protein</fullName>
    </submittedName>
</protein>
<proteinExistence type="predicted"/>
<evidence type="ECO:0000313" key="1">
    <source>
        <dbReference type="EMBL" id="MBW76944.1"/>
    </source>
</evidence>
<sequence length="93" mass="10561">MDLSRRGRFRRFGGCRLCLSFCFCRSSSIGSSRGSGGTGWSMYYTKAETVSERWSGMPRVERRKSGKLPFMLGLEPVFPDVFQVPNEAFTGRF</sequence>
<name>A0A2M4DHA7_ANODA</name>